<dbReference type="AlphaFoldDB" id="A0A067LR31"/>
<dbReference type="OrthoDB" id="3200967at2759"/>
<dbReference type="InParanoid" id="A0A067LR31"/>
<feature type="non-terminal residue" evidence="1">
    <location>
        <position position="1"/>
    </location>
</feature>
<reference evidence="2" key="1">
    <citation type="journal article" date="2014" name="Proc. Natl. Acad. Sci. U.S.A.">
        <title>Extensive sampling of basidiomycete genomes demonstrates inadequacy of the white-rot/brown-rot paradigm for wood decay fungi.</title>
        <authorList>
            <person name="Riley R."/>
            <person name="Salamov A.A."/>
            <person name="Brown D.W."/>
            <person name="Nagy L.G."/>
            <person name="Floudas D."/>
            <person name="Held B.W."/>
            <person name="Levasseur A."/>
            <person name="Lombard V."/>
            <person name="Morin E."/>
            <person name="Otillar R."/>
            <person name="Lindquist E.A."/>
            <person name="Sun H."/>
            <person name="LaButti K.M."/>
            <person name="Schmutz J."/>
            <person name="Jabbour D."/>
            <person name="Luo H."/>
            <person name="Baker S.E."/>
            <person name="Pisabarro A.G."/>
            <person name="Walton J.D."/>
            <person name="Blanchette R.A."/>
            <person name="Henrissat B."/>
            <person name="Martin F."/>
            <person name="Cullen D."/>
            <person name="Hibbett D.S."/>
            <person name="Grigoriev I.V."/>
        </authorList>
    </citation>
    <scope>NUCLEOTIDE SEQUENCE [LARGE SCALE GENOMIC DNA]</scope>
    <source>
        <strain evidence="2">FD-172 SS1</strain>
    </source>
</reference>
<evidence type="ECO:0000313" key="1">
    <source>
        <dbReference type="EMBL" id="KDQ05678.1"/>
    </source>
</evidence>
<sequence>RWSESVIPALMEPFMEYQRLTKSGRVAPPTINKACLCNKQHLRLTLARWNELENITLLVCECQPASLQLMSRGYFPCAPVRPSM</sequence>
<gene>
    <name evidence="1" type="ORF">BOTBODRAFT_94403</name>
</gene>
<dbReference type="Proteomes" id="UP000027195">
    <property type="component" value="Unassembled WGS sequence"/>
</dbReference>
<dbReference type="HOGENOM" id="CLU_004552_6_2_1"/>
<feature type="non-terminal residue" evidence="1">
    <location>
        <position position="84"/>
    </location>
</feature>
<organism evidence="1 2">
    <name type="scientific">Botryobasidium botryosum (strain FD-172 SS1)</name>
    <dbReference type="NCBI Taxonomy" id="930990"/>
    <lineage>
        <taxon>Eukaryota</taxon>
        <taxon>Fungi</taxon>
        <taxon>Dikarya</taxon>
        <taxon>Basidiomycota</taxon>
        <taxon>Agaricomycotina</taxon>
        <taxon>Agaricomycetes</taxon>
        <taxon>Cantharellales</taxon>
        <taxon>Botryobasidiaceae</taxon>
        <taxon>Botryobasidium</taxon>
    </lineage>
</organism>
<dbReference type="STRING" id="930990.A0A067LR31"/>
<protein>
    <recommendedName>
        <fullName evidence="3">CxC1-like cysteine cluster associated with KDZ transposases domain-containing protein</fullName>
    </recommendedName>
</protein>
<evidence type="ECO:0008006" key="3">
    <source>
        <dbReference type="Google" id="ProtNLM"/>
    </source>
</evidence>
<evidence type="ECO:0000313" key="2">
    <source>
        <dbReference type="Proteomes" id="UP000027195"/>
    </source>
</evidence>
<dbReference type="EMBL" id="KL198210">
    <property type="protein sequence ID" value="KDQ05678.1"/>
    <property type="molecule type" value="Genomic_DNA"/>
</dbReference>
<accession>A0A067LR31</accession>
<proteinExistence type="predicted"/>
<name>A0A067LR31_BOTB1</name>
<keyword evidence="2" id="KW-1185">Reference proteome</keyword>